<organism evidence="1 2">
    <name type="scientific">Hyalomma asiaticum</name>
    <name type="common">Tick</name>
    <dbReference type="NCBI Taxonomy" id="266040"/>
    <lineage>
        <taxon>Eukaryota</taxon>
        <taxon>Metazoa</taxon>
        <taxon>Ecdysozoa</taxon>
        <taxon>Arthropoda</taxon>
        <taxon>Chelicerata</taxon>
        <taxon>Arachnida</taxon>
        <taxon>Acari</taxon>
        <taxon>Parasitiformes</taxon>
        <taxon>Ixodida</taxon>
        <taxon>Ixodoidea</taxon>
        <taxon>Ixodidae</taxon>
        <taxon>Hyalomminae</taxon>
        <taxon>Hyalomma</taxon>
    </lineage>
</organism>
<dbReference type="Proteomes" id="UP000821845">
    <property type="component" value="Chromosome 5"/>
</dbReference>
<dbReference type="EMBL" id="CM023485">
    <property type="protein sequence ID" value="KAH6931620.1"/>
    <property type="molecule type" value="Genomic_DNA"/>
</dbReference>
<sequence>MVRAHHIILQKGANGLRFIGLLIHTNASGPHDMGASVTGQKSHDSNCRLKKKTRRSKQLEANSDRRCPEAGSRVRVGAWATRKCAYLCVS</sequence>
<accession>A0ACB7SAH7</accession>
<reference evidence="1" key="1">
    <citation type="submission" date="2020-05" db="EMBL/GenBank/DDBJ databases">
        <title>Large-scale comparative analyses of tick genomes elucidate their genetic diversity and vector capacities.</title>
        <authorList>
            <person name="Jia N."/>
            <person name="Wang J."/>
            <person name="Shi W."/>
            <person name="Du L."/>
            <person name="Sun Y."/>
            <person name="Zhan W."/>
            <person name="Jiang J."/>
            <person name="Wang Q."/>
            <person name="Zhang B."/>
            <person name="Ji P."/>
            <person name="Sakyi L.B."/>
            <person name="Cui X."/>
            <person name="Yuan T."/>
            <person name="Jiang B."/>
            <person name="Yang W."/>
            <person name="Lam T.T.-Y."/>
            <person name="Chang Q."/>
            <person name="Ding S."/>
            <person name="Wang X."/>
            <person name="Zhu J."/>
            <person name="Ruan X."/>
            <person name="Zhao L."/>
            <person name="Wei J."/>
            <person name="Que T."/>
            <person name="Du C."/>
            <person name="Cheng J."/>
            <person name="Dai P."/>
            <person name="Han X."/>
            <person name="Huang E."/>
            <person name="Gao Y."/>
            <person name="Liu J."/>
            <person name="Shao H."/>
            <person name="Ye R."/>
            <person name="Li L."/>
            <person name="Wei W."/>
            <person name="Wang X."/>
            <person name="Wang C."/>
            <person name="Yang T."/>
            <person name="Huo Q."/>
            <person name="Li W."/>
            <person name="Guo W."/>
            <person name="Chen H."/>
            <person name="Zhou L."/>
            <person name="Ni X."/>
            <person name="Tian J."/>
            <person name="Zhou Y."/>
            <person name="Sheng Y."/>
            <person name="Liu T."/>
            <person name="Pan Y."/>
            <person name="Xia L."/>
            <person name="Li J."/>
            <person name="Zhao F."/>
            <person name="Cao W."/>
        </authorList>
    </citation>
    <scope>NUCLEOTIDE SEQUENCE</scope>
    <source>
        <strain evidence="1">Hyas-2018</strain>
    </source>
</reference>
<keyword evidence="2" id="KW-1185">Reference proteome</keyword>
<proteinExistence type="predicted"/>
<evidence type="ECO:0000313" key="2">
    <source>
        <dbReference type="Proteomes" id="UP000821845"/>
    </source>
</evidence>
<evidence type="ECO:0000313" key="1">
    <source>
        <dbReference type="EMBL" id="KAH6931620.1"/>
    </source>
</evidence>
<comment type="caution">
    <text evidence="1">The sequence shown here is derived from an EMBL/GenBank/DDBJ whole genome shotgun (WGS) entry which is preliminary data.</text>
</comment>
<name>A0ACB7SAH7_HYAAI</name>
<protein>
    <submittedName>
        <fullName evidence="1">Uncharacterized protein</fullName>
    </submittedName>
</protein>
<gene>
    <name evidence="1" type="ORF">HPB50_026129</name>
</gene>